<dbReference type="GO" id="GO:0032259">
    <property type="term" value="P:methylation"/>
    <property type="evidence" value="ECO:0007669"/>
    <property type="project" value="UniProtKB-KW"/>
</dbReference>
<dbReference type="GO" id="GO:0008168">
    <property type="term" value="F:methyltransferase activity"/>
    <property type="evidence" value="ECO:0007669"/>
    <property type="project" value="UniProtKB-KW"/>
</dbReference>
<name>A0A0B4FJE7_METAF</name>
<evidence type="ECO:0000256" key="9">
    <source>
        <dbReference type="ARBA" id="ARBA00023159"/>
    </source>
</evidence>
<evidence type="ECO:0000313" key="14">
    <source>
        <dbReference type="Proteomes" id="UP000031186"/>
    </source>
</evidence>
<dbReference type="Proteomes" id="UP000031186">
    <property type="component" value="Unassembled WGS sequence"/>
</dbReference>
<proteinExistence type="predicted"/>
<comment type="caution">
    <text evidence="13">The sequence shown here is derived from an EMBL/GenBank/DDBJ whole genome shotgun (WGS) entry which is preliminary data.</text>
</comment>
<evidence type="ECO:0000256" key="7">
    <source>
        <dbReference type="ARBA" id="ARBA00023015"/>
    </source>
</evidence>
<dbReference type="AlphaFoldDB" id="A0A0B4FJE7"/>
<feature type="domain" description="HTH araC/xylS-type" evidence="12">
    <location>
        <begin position="105"/>
        <end position="160"/>
    </location>
</feature>
<reference evidence="13 14" key="1">
    <citation type="journal article" date="2014" name="Proc. Natl. Acad. Sci. U.S.A.">
        <title>Trajectory and genomic determinants of fungal-pathogen speciation and host adaptation.</title>
        <authorList>
            <person name="Hu X."/>
            <person name="Xiao G."/>
            <person name="Zheng P."/>
            <person name="Shang Y."/>
            <person name="Su Y."/>
            <person name="Zhang X."/>
            <person name="Liu X."/>
            <person name="Zhan S."/>
            <person name="St Leger R.J."/>
            <person name="Wang C."/>
        </authorList>
    </citation>
    <scope>NUCLEOTIDE SEQUENCE [LARGE SCALE GENOMIC DNA]</scope>
    <source>
        <strain evidence="13 14">ARSEF 549</strain>
    </source>
</reference>
<evidence type="ECO:0000256" key="6">
    <source>
        <dbReference type="ARBA" id="ARBA00022833"/>
    </source>
</evidence>
<evidence type="ECO:0000256" key="4">
    <source>
        <dbReference type="ARBA" id="ARBA00022723"/>
    </source>
</evidence>
<evidence type="ECO:0000256" key="11">
    <source>
        <dbReference type="ARBA" id="ARBA00023204"/>
    </source>
</evidence>
<dbReference type="InterPro" id="IPR035451">
    <property type="entry name" value="Ada-like_dom_sf"/>
</dbReference>
<dbReference type="EMBL" id="AZNF01000001">
    <property type="protein sequence ID" value="KID70533.1"/>
    <property type="molecule type" value="Genomic_DNA"/>
</dbReference>
<keyword evidence="14" id="KW-1185">Reference proteome</keyword>
<keyword evidence="5" id="KW-0227">DNA damage</keyword>
<organism evidence="13 14">
    <name type="scientific">Metarhizium anisopliae (strain ARSEF 549)</name>
    <dbReference type="NCBI Taxonomy" id="3151832"/>
    <lineage>
        <taxon>Eukaryota</taxon>
        <taxon>Fungi</taxon>
        <taxon>Dikarya</taxon>
        <taxon>Ascomycota</taxon>
        <taxon>Pezizomycotina</taxon>
        <taxon>Sordariomycetes</taxon>
        <taxon>Hypocreomycetidae</taxon>
        <taxon>Hypocreales</taxon>
        <taxon>Clavicipitaceae</taxon>
        <taxon>Metarhizium</taxon>
    </lineage>
</organism>
<dbReference type="InterPro" id="IPR018060">
    <property type="entry name" value="HTH_AraC"/>
</dbReference>
<dbReference type="SUPFAM" id="SSF46689">
    <property type="entry name" value="Homeodomain-like"/>
    <property type="match status" value="1"/>
</dbReference>
<evidence type="ECO:0000256" key="3">
    <source>
        <dbReference type="ARBA" id="ARBA00022679"/>
    </source>
</evidence>
<dbReference type="VEuPathDB" id="FungiDB:MAN_00132"/>
<evidence type="ECO:0000259" key="12">
    <source>
        <dbReference type="PROSITE" id="PS01124"/>
    </source>
</evidence>
<accession>A0A0B4FJE7</accession>
<dbReference type="PROSITE" id="PS01124">
    <property type="entry name" value="HTH_ARAC_FAMILY_2"/>
    <property type="match status" value="1"/>
</dbReference>
<feature type="non-terminal residue" evidence="13">
    <location>
        <position position="1"/>
    </location>
</feature>
<evidence type="ECO:0000256" key="5">
    <source>
        <dbReference type="ARBA" id="ARBA00022763"/>
    </source>
</evidence>
<comment type="cofactor">
    <cofactor evidence="1">
        <name>Zn(2+)</name>
        <dbReference type="ChEBI" id="CHEBI:29105"/>
    </cofactor>
</comment>
<keyword evidence="2 13" id="KW-0489">Methyltransferase</keyword>
<dbReference type="GO" id="GO:0043565">
    <property type="term" value="F:sequence-specific DNA binding"/>
    <property type="evidence" value="ECO:0007669"/>
    <property type="project" value="InterPro"/>
</dbReference>
<dbReference type="OrthoDB" id="2447880at2759"/>
<keyword evidence="4" id="KW-0479">Metal-binding</keyword>
<dbReference type="FunFam" id="3.40.10.10:FF:000001">
    <property type="entry name" value="DNA-3-methyladenine glycosylase 2"/>
    <property type="match status" value="1"/>
</dbReference>
<dbReference type="InterPro" id="IPR009057">
    <property type="entry name" value="Homeodomain-like_sf"/>
</dbReference>
<dbReference type="HOGENOM" id="CLU_000445_81_3_1"/>
<evidence type="ECO:0000256" key="1">
    <source>
        <dbReference type="ARBA" id="ARBA00001947"/>
    </source>
</evidence>
<evidence type="ECO:0000313" key="13">
    <source>
        <dbReference type="EMBL" id="KID70533.1"/>
    </source>
</evidence>
<keyword evidence="11" id="KW-0234">DNA repair</keyword>
<keyword evidence="6" id="KW-0862">Zinc</keyword>
<sequence length="233" mass="25484">MTTTHAPDTMACEYPIACANLNLFDDDEARWRAVQTRDGLADGFFVYAVRTTKVYCRPICKARLARRSNVRFYATGAQAQAAGFRACKRCRPEMEGFMPEERAVRRIRAFVLERAGTAAGEEGLSLSQMAGRSGLSKWHFHRVFKRTVGVTPFEYLRNERAAWGGSATGNGEGMWDGGQDAMAGALGLDDFNLWTVGIVGTVGLETDGSVESPSVSLGLELDDLLVWPDEATG</sequence>
<evidence type="ECO:0000256" key="2">
    <source>
        <dbReference type="ARBA" id="ARBA00022603"/>
    </source>
</evidence>
<dbReference type="Pfam" id="PF00165">
    <property type="entry name" value="HTH_AraC"/>
    <property type="match status" value="1"/>
</dbReference>
<dbReference type="GO" id="GO:0003700">
    <property type="term" value="F:DNA-binding transcription factor activity"/>
    <property type="evidence" value="ECO:0007669"/>
    <property type="project" value="InterPro"/>
</dbReference>
<evidence type="ECO:0000256" key="8">
    <source>
        <dbReference type="ARBA" id="ARBA00023125"/>
    </source>
</evidence>
<dbReference type="Gene3D" id="1.10.10.60">
    <property type="entry name" value="Homeodomain-like"/>
    <property type="match status" value="1"/>
</dbReference>
<dbReference type="Pfam" id="PF02805">
    <property type="entry name" value="Ada_Zn_binding"/>
    <property type="match status" value="1"/>
</dbReference>
<dbReference type="InterPro" id="IPR004026">
    <property type="entry name" value="Ada_DNA_repair_Zn-bd"/>
</dbReference>
<gene>
    <name evidence="13" type="ORF">MAN_00132</name>
</gene>
<keyword evidence="7" id="KW-0805">Transcription regulation</keyword>
<keyword evidence="8" id="KW-0238">DNA-binding</keyword>
<dbReference type="GO" id="GO:0006307">
    <property type="term" value="P:DNA alkylation repair"/>
    <property type="evidence" value="ECO:0007669"/>
    <property type="project" value="UniProtKB-ARBA"/>
</dbReference>
<keyword evidence="9" id="KW-0010">Activator</keyword>
<dbReference type="SUPFAM" id="SSF57884">
    <property type="entry name" value="Ada DNA repair protein, N-terminal domain (N-Ada 10)"/>
    <property type="match status" value="1"/>
</dbReference>
<keyword evidence="3" id="KW-0808">Transferase</keyword>
<protein>
    <submittedName>
        <fullName evidence="13">Methylated-DNA-protein-cysteine methyltransferase</fullName>
    </submittedName>
</protein>
<evidence type="ECO:0000256" key="10">
    <source>
        <dbReference type="ARBA" id="ARBA00023163"/>
    </source>
</evidence>
<dbReference type="Gene3D" id="3.40.10.10">
    <property type="entry name" value="DNA Methylphosphotriester Repair Domain"/>
    <property type="match status" value="1"/>
</dbReference>
<dbReference type="GO" id="GO:0008270">
    <property type="term" value="F:zinc ion binding"/>
    <property type="evidence" value="ECO:0007669"/>
    <property type="project" value="InterPro"/>
</dbReference>
<keyword evidence="10" id="KW-0804">Transcription</keyword>